<evidence type="ECO:0000313" key="1">
    <source>
        <dbReference type="EMBL" id="EEH03844.1"/>
    </source>
</evidence>
<keyword evidence="2" id="KW-1185">Reference proteome</keyword>
<proteinExistence type="predicted"/>
<dbReference type="EMBL" id="GG663375">
    <property type="protein sequence ID" value="EEH03844.1"/>
    <property type="molecule type" value="Genomic_DNA"/>
</dbReference>
<dbReference type="HOGENOM" id="CLU_1815233_0_0_1"/>
<dbReference type="RefSeq" id="XP_045284325.1">
    <property type="nucleotide sequence ID" value="XM_045435019.1"/>
</dbReference>
<dbReference type="AlphaFoldDB" id="C0NWX8"/>
<gene>
    <name evidence="1" type="ORF">HCBG_07970</name>
</gene>
<name>C0NWX8_AJECG</name>
<sequence length="145" mass="16294">MQAQEALVVGSMWFSHQTGWKMRYLRLVISAMLVTLTQLLPANASAIETLQKRKGYLFRTPAASVAEKLSHLTQVDMNLSKWPAIVRLSSHRPPYYAELLNVSNMEAGRRDGNCGLIMICIGVPWAVSSLSIKPMEYVLNSFEDH</sequence>
<dbReference type="InParanoid" id="C0NWX8"/>
<reference evidence="1" key="1">
    <citation type="submission" date="2009-02" db="EMBL/GenBank/DDBJ databases">
        <title>The Genome Sequence of Ajellomyces capsulatus strain G186AR.</title>
        <authorList>
            <consortium name="The Broad Institute Genome Sequencing Platform"/>
            <person name="Champion M."/>
            <person name="Cuomo C."/>
            <person name="Ma L.-J."/>
            <person name="Henn M.R."/>
            <person name="Sil A."/>
            <person name="Goldman B."/>
            <person name="Young S.K."/>
            <person name="Kodira C.D."/>
            <person name="Zeng Q."/>
            <person name="Koehrsen M."/>
            <person name="Alvarado L."/>
            <person name="Berlin A."/>
            <person name="Borenstein D."/>
            <person name="Chen Z."/>
            <person name="Engels R."/>
            <person name="Freedman E."/>
            <person name="Gellesch M."/>
            <person name="Goldberg J."/>
            <person name="Griggs A."/>
            <person name="Gujja S."/>
            <person name="Heiman D."/>
            <person name="Hepburn T."/>
            <person name="Howarth C."/>
            <person name="Jen D."/>
            <person name="Larson L."/>
            <person name="Lewis B."/>
            <person name="Mehta T."/>
            <person name="Park D."/>
            <person name="Pearson M."/>
            <person name="Roberts A."/>
            <person name="Saif S."/>
            <person name="Shea T."/>
            <person name="Shenoy N."/>
            <person name="Sisk P."/>
            <person name="Stolte C."/>
            <person name="Sykes S."/>
            <person name="Walk T."/>
            <person name="White J."/>
            <person name="Yandava C."/>
            <person name="Klein B."/>
            <person name="McEwen J.G."/>
            <person name="Puccia R."/>
            <person name="Goldman G.H."/>
            <person name="Felipe M.S."/>
            <person name="Nino-Vega G."/>
            <person name="San-Blas G."/>
            <person name="Taylor J."/>
            <person name="Mendoza L."/>
            <person name="Galagan J."/>
            <person name="Nusbaum C."/>
            <person name="Birren B."/>
        </authorList>
    </citation>
    <scope>NUCLEOTIDE SEQUENCE</scope>
    <source>
        <strain evidence="1">G186AR</strain>
    </source>
</reference>
<accession>C0NWX8</accession>
<organism evidence="1 2">
    <name type="scientific">Ajellomyces capsulatus (strain G186AR / H82 / ATCC MYA-2454 / RMSCC 2432)</name>
    <name type="common">Darling's disease fungus</name>
    <name type="synonym">Histoplasma capsulatum</name>
    <dbReference type="NCBI Taxonomy" id="447093"/>
    <lineage>
        <taxon>Eukaryota</taxon>
        <taxon>Fungi</taxon>
        <taxon>Dikarya</taxon>
        <taxon>Ascomycota</taxon>
        <taxon>Pezizomycotina</taxon>
        <taxon>Eurotiomycetes</taxon>
        <taxon>Eurotiomycetidae</taxon>
        <taxon>Onygenales</taxon>
        <taxon>Ajellomycetaceae</taxon>
        <taxon>Histoplasma</taxon>
    </lineage>
</organism>
<protein>
    <submittedName>
        <fullName evidence="1">Uncharacterized protein</fullName>
    </submittedName>
</protein>
<dbReference type="Proteomes" id="UP000001631">
    <property type="component" value="Unassembled WGS sequence"/>
</dbReference>
<dbReference type="GeneID" id="69040986"/>
<dbReference type="VEuPathDB" id="FungiDB:I7I50_08207"/>
<evidence type="ECO:0000313" key="2">
    <source>
        <dbReference type="Proteomes" id="UP000001631"/>
    </source>
</evidence>